<dbReference type="GO" id="GO:0003743">
    <property type="term" value="F:translation initiation factor activity"/>
    <property type="evidence" value="ECO:0007669"/>
    <property type="project" value="UniProtKB-KW"/>
</dbReference>
<dbReference type="GO" id="GO:0001731">
    <property type="term" value="P:formation of translation preinitiation complex"/>
    <property type="evidence" value="ECO:0007669"/>
    <property type="project" value="TreeGrafter"/>
</dbReference>
<dbReference type="SMART" id="SM00653">
    <property type="entry name" value="eIF2B_5"/>
    <property type="match status" value="1"/>
</dbReference>
<evidence type="ECO:0000256" key="4">
    <source>
        <dbReference type="SAM" id="MobiDB-lite"/>
    </source>
</evidence>
<dbReference type="InterPro" id="IPR045196">
    <property type="entry name" value="IF2/IF5"/>
</dbReference>
<dbReference type="EMBL" id="AKIJ01000007">
    <property type="protein sequence ID" value="KFG25130.1"/>
    <property type="molecule type" value="Genomic_DNA"/>
</dbReference>
<accession>A0A086IZ12</accession>
<dbReference type="GO" id="GO:0003729">
    <property type="term" value="F:mRNA binding"/>
    <property type="evidence" value="ECO:0007669"/>
    <property type="project" value="TreeGrafter"/>
</dbReference>
<organism evidence="6 7">
    <name type="scientific">Nematocida ausubeli (strain ATCC PRA-371 / ERTm2)</name>
    <name type="common">Nematode killer fungus</name>
    <dbReference type="NCBI Taxonomy" id="1913371"/>
    <lineage>
        <taxon>Eukaryota</taxon>
        <taxon>Fungi</taxon>
        <taxon>Fungi incertae sedis</taxon>
        <taxon>Microsporidia</taxon>
        <taxon>Nematocida</taxon>
    </lineage>
</organism>
<evidence type="ECO:0000313" key="7">
    <source>
        <dbReference type="Proteomes" id="UP000054524"/>
    </source>
</evidence>
<evidence type="ECO:0000256" key="1">
    <source>
        <dbReference type="ARBA" id="ARBA00010397"/>
    </source>
</evidence>
<dbReference type="HOGENOM" id="CLU_026663_3_2_1"/>
<dbReference type="GeneID" id="77677425"/>
<keyword evidence="2" id="KW-0396">Initiation factor</keyword>
<dbReference type="Proteomes" id="UP000054524">
    <property type="component" value="Unassembled WGS sequence"/>
</dbReference>
<evidence type="ECO:0000259" key="5">
    <source>
        <dbReference type="SMART" id="SM00653"/>
    </source>
</evidence>
<evidence type="ECO:0000256" key="2">
    <source>
        <dbReference type="ARBA" id="ARBA00022540"/>
    </source>
</evidence>
<feature type="domain" description="Translation initiation factor IF2/IF5" evidence="5">
    <location>
        <begin position="92"/>
        <end position="199"/>
    </location>
</feature>
<dbReference type="InterPro" id="IPR016189">
    <property type="entry name" value="Transl_init_fac_IF2/IF5_N"/>
</dbReference>
<sequence>MGANSNDKLTAPELEKELSKMKIQPATTDTSDDDSDFVPVGFDYDGFNTLAAGIHHLEKPETTGQAQADTLSYEMLLARIEKYLKPSDIEIESKTKIPISIRRDGATKTSINITEICRVICRDVSHLRQFIEVELSVNCSIDGEERLVIKGIFPEAQLQKVIRNYIKQYVSCGVCGSLETLLQKEDKLLFKNCTACNATQSVNAIQQGYKALTTKRSVLRRKAAE</sequence>
<dbReference type="Pfam" id="PF01873">
    <property type="entry name" value="eIF-5_eIF-2B"/>
    <property type="match status" value="1"/>
</dbReference>
<dbReference type="RefSeq" id="XP_052903685.1">
    <property type="nucleotide sequence ID" value="XM_053050056.1"/>
</dbReference>
<keyword evidence="7" id="KW-1185">Reference proteome</keyword>
<dbReference type="SUPFAM" id="SSF75689">
    <property type="entry name" value="Zinc-binding domain of translation initiation factor 2 beta"/>
    <property type="match status" value="1"/>
</dbReference>
<feature type="region of interest" description="Disordered" evidence="4">
    <location>
        <begin position="1"/>
        <end position="35"/>
    </location>
</feature>
<comment type="caution">
    <text evidence="6">The sequence shown here is derived from an EMBL/GenBank/DDBJ whole genome shotgun (WGS) entry which is preliminary data.</text>
</comment>
<dbReference type="SUPFAM" id="SSF100966">
    <property type="entry name" value="Translation initiation factor 2 beta, aIF2beta, N-terminal domain"/>
    <property type="match status" value="1"/>
</dbReference>
<dbReference type="PANTHER" id="PTHR23001">
    <property type="entry name" value="EUKARYOTIC TRANSLATION INITIATION FACTOR"/>
    <property type="match status" value="1"/>
</dbReference>
<dbReference type="AlphaFoldDB" id="A0A086IZ12"/>
<comment type="similarity">
    <text evidence="1">Belongs to the eIF-2-beta/eIF-5 family.</text>
</comment>
<dbReference type="PANTHER" id="PTHR23001:SF3">
    <property type="entry name" value="EUKARYOTIC TRANSLATION INITIATION FACTOR 2 SUBUNIT 2"/>
    <property type="match status" value="1"/>
</dbReference>
<dbReference type="InterPro" id="IPR016190">
    <property type="entry name" value="Transl_init_fac_IF2/IF5_Zn-bd"/>
</dbReference>
<proteinExistence type="inferred from homology"/>
<evidence type="ECO:0000256" key="3">
    <source>
        <dbReference type="ARBA" id="ARBA00022917"/>
    </source>
</evidence>
<dbReference type="GO" id="GO:0005850">
    <property type="term" value="C:eukaryotic translation initiation factor 2 complex"/>
    <property type="evidence" value="ECO:0007669"/>
    <property type="project" value="TreeGrafter"/>
</dbReference>
<evidence type="ECO:0000313" key="6">
    <source>
        <dbReference type="EMBL" id="KFG25130.1"/>
    </source>
</evidence>
<keyword evidence="3" id="KW-0648">Protein biosynthesis</keyword>
<name>A0A086IZ12_NEMA1</name>
<reference evidence="6 7" key="1">
    <citation type="journal article" date="2014" name="Genome Announc.">
        <title>Genome Sequence of the Microsporidian Species Nematocida sp1 Strain ERTm6 (ATCC PRA-372).</title>
        <authorList>
            <person name="Bakowski M.A."/>
            <person name="Priest M."/>
            <person name="Young S."/>
            <person name="Cuomo C.A."/>
            <person name="Troemel E.R."/>
        </authorList>
    </citation>
    <scope>NUCLEOTIDE SEQUENCE [LARGE SCALE GENOMIC DNA]</scope>
    <source>
        <strain evidence="6 7">ERTm6</strain>
    </source>
</reference>
<gene>
    <name evidence="6" type="ORF">NESG_02452</name>
</gene>
<protein>
    <recommendedName>
        <fullName evidence="5">Translation initiation factor IF2/IF5 domain-containing protein</fullName>
    </recommendedName>
</protein>
<dbReference type="GO" id="GO:0031369">
    <property type="term" value="F:translation initiation factor binding"/>
    <property type="evidence" value="ECO:0007669"/>
    <property type="project" value="TreeGrafter"/>
</dbReference>
<dbReference type="InterPro" id="IPR002735">
    <property type="entry name" value="Transl_init_fac_IF2/IF5_dom"/>
</dbReference>
<dbReference type="Gene3D" id="3.30.30.170">
    <property type="match status" value="1"/>
</dbReference>